<dbReference type="InterPro" id="IPR007863">
    <property type="entry name" value="Peptidase_M16_C"/>
</dbReference>
<feature type="domain" description="Peptidase M16 C-terminal" evidence="2">
    <location>
        <begin position="215"/>
        <end position="394"/>
    </location>
</feature>
<keyword evidence="4" id="KW-1185">Reference proteome</keyword>
<evidence type="ECO:0000259" key="2">
    <source>
        <dbReference type="Pfam" id="PF05193"/>
    </source>
</evidence>
<comment type="caution">
    <text evidence="3">The sequence shown here is derived from an EMBL/GenBank/DDBJ whole genome shotgun (WGS) entry which is preliminary data.</text>
</comment>
<dbReference type="Proteomes" id="UP000223913">
    <property type="component" value="Unassembled WGS sequence"/>
</dbReference>
<proteinExistence type="predicted"/>
<dbReference type="InterPro" id="IPR050361">
    <property type="entry name" value="MPP/UQCRC_Complex"/>
</dbReference>
<name>A0A2D0NIK3_FLAN2</name>
<dbReference type="InterPro" id="IPR011249">
    <property type="entry name" value="Metalloenz_LuxS/M16"/>
</dbReference>
<protein>
    <submittedName>
        <fullName evidence="3">Peptidase M16</fullName>
    </submittedName>
</protein>
<dbReference type="EMBL" id="PDUD01000009">
    <property type="protein sequence ID" value="PHN07583.1"/>
    <property type="molecule type" value="Genomic_DNA"/>
</dbReference>
<dbReference type="OrthoDB" id="9811314at2"/>
<feature type="domain" description="Peptidase M16 N-terminal" evidence="1">
    <location>
        <begin position="94"/>
        <end position="185"/>
    </location>
</feature>
<dbReference type="GO" id="GO:0046872">
    <property type="term" value="F:metal ion binding"/>
    <property type="evidence" value="ECO:0007669"/>
    <property type="project" value="InterPro"/>
</dbReference>
<dbReference type="Pfam" id="PF05193">
    <property type="entry name" value="Peptidase_M16_C"/>
    <property type="match status" value="1"/>
</dbReference>
<evidence type="ECO:0000313" key="3">
    <source>
        <dbReference type="EMBL" id="PHN07583.1"/>
    </source>
</evidence>
<dbReference type="InterPro" id="IPR011765">
    <property type="entry name" value="Pept_M16_N"/>
</dbReference>
<dbReference type="Pfam" id="PF00675">
    <property type="entry name" value="Peptidase_M16"/>
    <property type="match status" value="1"/>
</dbReference>
<evidence type="ECO:0000313" key="4">
    <source>
        <dbReference type="Proteomes" id="UP000223913"/>
    </source>
</evidence>
<reference evidence="3 4" key="1">
    <citation type="submission" date="2017-10" db="EMBL/GenBank/DDBJ databases">
        <title>The draft genome sequence of Lewinella nigricans NBRC 102662.</title>
        <authorList>
            <person name="Wang K."/>
        </authorList>
    </citation>
    <scope>NUCLEOTIDE SEQUENCE [LARGE SCALE GENOMIC DNA]</scope>
    <source>
        <strain evidence="3 4">NBRC 102662</strain>
    </source>
</reference>
<dbReference type="AlphaFoldDB" id="A0A2D0NIK3"/>
<sequence>MECEEIFRCSIFKKKIMNFRSYILFFFLVLGWSGIQAQDFRNSAPKPGPAPKIEIGDYETFTLKNGLTGIVVENHKLPRVSFQLFFDLPLIAEGDMAGAADIAGDLISKGTTTRKKAEIDEAIDFIGASLNTGASAVSGASLTKHKDKLMEVLADVVLNPSFPEDEFEKIKKQTLSALAQSKADPNSIAANVARVLRYGSEHPYGELTTEETVNNITLEDAKAFYNKYFVPSRAYFVVVGDITARDAENMAKKYFSSWNGEKVMESEYPMPERPASTQVDFVDKAGAVQSVITITYPIDFSLGDDEAIATSVMNTILGGGFSGRLNLNLREDKAYTYGAGSQTSPDKYVGNFNASASVRNEVTDSAILQFMKEIEKIRSEPVSDKELQQAKSILAGSFARNLEQPQTVARFALNTVRYDLPENYYATYLEKLSKVTKEDVTEAARQFIHPENAHILVVGNKGEVADKLARFDSDGEVNFYDAYGQKVEMEEMGLPEDMSAQDVIDNYVAAIGGADKLQTIKDMTMQMSASIQGQNLETVIKRKAPDMMAMEMTVSGMTLMSQKYDGQQGKAVQQGQAVPLDEAALAEMKIQATLFPETRLEELGYQMELKGLEMLEGKKAYAVEMISPTGNKSTEYFDISNGLKIRSVVANGGQNVVNDYDDYREVDGIKFPFKTTVSGMMPFPLTMEVQSLEVNTGLEAAEFAVE</sequence>
<accession>A0A2D0NIK3</accession>
<dbReference type="PANTHER" id="PTHR11851">
    <property type="entry name" value="METALLOPROTEASE"/>
    <property type="match status" value="1"/>
</dbReference>
<gene>
    <name evidence="3" type="ORF">CRP01_05635</name>
</gene>
<dbReference type="PANTHER" id="PTHR11851:SF224">
    <property type="entry name" value="PROCESSING PROTEASE"/>
    <property type="match status" value="1"/>
</dbReference>
<evidence type="ECO:0000259" key="1">
    <source>
        <dbReference type="Pfam" id="PF00675"/>
    </source>
</evidence>
<dbReference type="SUPFAM" id="SSF63411">
    <property type="entry name" value="LuxS/MPP-like metallohydrolase"/>
    <property type="match status" value="2"/>
</dbReference>
<dbReference type="Gene3D" id="3.30.830.10">
    <property type="entry name" value="Metalloenzyme, LuxS/M16 peptidase-like"/>
    <property type="match status" value="2"/>
</dbReference>
<organism evidence="3 4">
    <name type="scientific">Flavilitoribacter nigricans (strain ATCC 23147 / DSM 23189 / NBRC 102662 / NCIMB 1420 / SS-2)</name>
    <name type="common">Lewinella nigricans</name>
    <dbReference type="NCBI Taxonomy" id="1122177"/>
    <lineage>
        <taxon>Bacteria</taxon>
        <taxon>Pseudomonadati</taxon>
        <taxon>Bacteroidota</taxon>
        <taxon>Saprospiria</taxon>
        <taxon>Saprospirales</taxon>
        <taxon>Lewinellaceae</taxon>
        <taxon>Flavilitoribacter</taxon>
    </lineage>
</organism>